<evidence type="ECO:0000313" key="2">
    <source>
        <dbReference type="EMBL" id="ALS73981.1"/>
    </source>
</evidence>
<dbReference type="Proteomes" id="UP000067683">
    <property type="component" value="Chromosome"/>
</dbReference>
<dbReference type="KEGG" id="prt:AUC31_01360"/>
<protein>
    <recommendedName>
        <fullName evidence="4">DUF2892 domain-containing protein</fullName>
    </recommendedName>
</protein>
<organism evidence="2 3">
    <name type="scientific">Planococcus rifietoensis</name>
    <dbReference type="NCBI Taxonomy" id="200991"/>
    <lineage>
        <taxon>Bacteria</taxon>
        <taxon>Bacillati</taxon>
        <taxon>Bacillota</taxon>
        <taxon>Bacilli</taxon>
        <taxon>Bacillales</taxon>
        <taxon>Caryophanaceae</taxon>
        <taxon>Planococcus</taxon>
    </lineage>
</organism>
<dbReference type="EMBL" id="CP013659">
    <property type="protein sequence ID" value="ALS73981.1"/>
    <property type="molecule type" value="Genomic_DNA"/>
</dbReference>
<dbReference type="OrthoDB" id="9799383at2"/>
<reference evidence="2" key="1">
    <citation type="submission" date="2016-01" db="EMBL/GenBank/DDBJ databases">
        <title>Complete genome of Planococcus rifietoensis type strain M8.</title>
        <authorList>
            <person name="See-Too W.S."/>
        </authorList>
    </citation>
    <scope>NUCLEOTIDE SEQUENCE [LARGE SCALE GENOMIC DNA]</scope>
    <source>
        <strain evidence="2">M8</strain>
    </source>
</reference>
<proteinExistence type="predicted"/>
<sequence>MELDLAKEQLPSTQSKVNDHTPDHINQQIERETEASVNYYKRQGEGEIQARINELDYEWDTERLMKVNMASVAALSTLLAVKGNRKWALLAGASSAAIIQHALQGWTPAIVVFRKLGVRTVDEINREKKALQNLLNKPE</sequence>
<name>A0A0U2YMM1_9BACL</name>
<evidence type="ECO:0000313" key="3">
    <source>
        <dbReference type="Proteomes" id="UP000067683"/>
    </source>
</evidence>
<keyword evidence="3" id="KW-1185">Reference proteome</keyword>
<feature type="region of interest" description="Disordered" evidence="1">
    <location>
        <begin position="1"/>
        <end position="21"/>
    </location>
</feature>
<evidence type="ECO:0000256" key="1">
    <source>
        <dbReference type="SAM" id="MobiDB-lite"/>
    </source>
</evidence>
<dbReference type="AlphaFoldDB" id="A0A0U2YMM1"/>
<dbReference type="STRING" id="200991.AUC31_01360"/>
<evidence type="ECO:0008006" key="4">
    <source>
        <dbReference type="Google" id="ProtNLM"/>
    </source>
</evidence>
<accession>A0A0U2YMM1</accession>
<gene>
    <name evidence="2" type="ORF">AUC31_01360</name>
</gene>
<dbReference type="RefSeq" id="WP_058380689.1">
    <property type="nucleotide sequence ID" value="NZ_CP013659.2"/>
</dbReference>